<name>A0A699ZJ13_HAELA</name>
<comment type="caution">
    <text evidence="1">The sequence shown here is derived from an EMBL/GenBank/DDBJ whole genome shotgun (WGS) entry which is preliminary data.</text>
</comment>
<accession>A0A699ZJ13</accession>
<proteinExistence type="predicted"/>
<evidence type="ECO:0000313" key="1">
    <source>
        <dbReference type="EMBL" id="GFH15682.1"/>
    </source>
</evidence>
<keyword evidence="2" id="KW-1185">Reference proteome</keyword>
<reference evidence="1 2" key="1">
    <citation type="submission" date="2020-02" db="EMBL/GenBank/DDBJ databases">
        <title>Draft genome sequence of Haematococcus lacustris strain NIES-144.</title>
        <authorList>
            <person name="Morimoto D."/>
            <person name="Nakagawa S."/>
            <person name="Yoshida T."/>
            <person name="Sawayama S."/>
        </authorList>
    </citation>
    <scope>NUCLEOTIDE SEQUENCE [LARGE SCALE GENOMIC DNA]</scope>
    <source>
        <strain evidence="1 2">NIES-144</strain>
    </source>
</reference>
<organism evidence="1 2">
    <name type="scientific">Haematococcus lacustris</name>
    <name type="common">Green alga</name>
    <name type="synonym">Haematococcus pluvialis</name>
    <dbReference type="NCBI Taxonomy" id="44745"/>
    <lineage>
        <taxon>Eukaryota</taxon>
        <taxon>Viridiplantae</taxon>
        <taxon>Chlorophyta</taxon>
        <taxon>core chlorophytes</taxon>
        <taxon>Chlorophyceae</taxon>
        <taxon>CS clade</taxon>
        <taxon>Chlamydomonadales</taxon>
        <taxon>Haematococcaceae</taxon>
        <taxon>Haematococcus</taxon>
    </lineage>
</organism>
<protein>
    <submittedName>
        <fullName evidence="1">Uncharacterized protein</fullName>
    </submittedName>
</protein>
<sequence length="86" mass="9364">MRWEGEWMRWEGKWRRGKRWEEGGRRGGWGRESPALGIGGAGAMAALQQMQGARVAEGRQLHITLQAPRAVRAAAAAAMMSSSAAT</sequence>
<gene>
    <name evidence="1" type="ORF">HaLaN_11954</name>
</gene>
<dbReference type="EMBL" id="BLLF01000883">
    <property type="protein sequence ID" value="GFH15682.1"/>
    <property type="molecule type" value="Genomic_DNA"/>
</dbReference>
<feature type="non-terminal residue" evidence="1">
    <location>
        <position position="86"/>
    </location>
</feature>
<dbReference type="AlphaFoldDB" id="A0A699ZJ13"/>
<evidence type="ECO:0000313" key="2">
    <source>
        <dbReference type="Proteomes" id="UP000485058"/>
    </source>
</evidence>
<dbReference type="Proteomes" id="UP000485058">
    <property type="component" value="Unassembled WGS sequence"/>
</dbReference>